<dbReference type="InterPro" id="IPR002798">
    <property type="entry name" value="SpoIIM-like"/>
</dbReference>
<keyword evidence="1" id="KW-0812">Transmembrane</keyword>
<gene>
    <name evidence="2" type="ORF">GMD78_09885</name>
</gene>
<dbReference type="EMBL" id="WOCA01000006">
    <property type="protein sequence ID" value="MUK88701.1"/>
    <property type="molecule type" value="Genomic_DNA"/>
</dbReference>
<dbReference type="PANTHER" id="PTHR35337">
    <property type="entry name" value="SLR1478 PROTEIN"/>
    <property type="match status" value="1"/>
</dbReference>
<reference evidence="2 3" key="1">
    <citation type="submission" date="2019-11" db="EMBL/GenBank/DDBJ databases">
        <authorList>
            <person name="Li X."/>
        </authorList>
    </citation>
    <scope>NUCLEOTIDE SEQUENCE [LARGE SCALE GENOMIC DNA]</scope>
    <source>
        <strain evidence="2 3">L9</strain>
    </source>
</reference>
<feature type="transmembrane region" description="Helical" evidence="1">
    <location>
        <begin position="106"/>
        <end position="126"/>
    </location>
</feature>
<dbReference type="AlphaFoldDB" id="A0A6N8FHJ8"/>
<organism evidence="2 3">
    <name type="scientific">Ornithinibacillus caprae</name>
    <dbReference type="NCBI Taxonomy" id="2678566"/>
    <lineage>
        <taxon>Bacteria</taxon>
        <taxon>Bacillati</taxon>
        <taxon>Bacillota</taxon>
        <taxon>Bacilli</taxon>
        <taxon>Bacillales</taxon>
        <taxon>Bacillaceae</taxon>
        <taxon>Ornithinibacillus</taxon>
    </lineage>
</organism>
<feature type="transmembrane region" description="Helical" evidence="1">
    <location>
        <begin position="198"/>
        <end position="218"/>
    </location>
</feature>
<feature type="transmembrane region" description="Helical" evidence="1">
    <location>
        <begin position="224"/>
        <end position="244"/>
    </location>
</feature>
<keyword evidence="1" id="KW-1133">Transmembrane helix</keyword>
<dbReference type="RefSeq" id="WP_155668673.1">
    <property type="nucleotide sequence ID" value="NZ_WOCA01000006.1"/>
</dbReference>
<keyword evidence="3" id="KW-1185">Reference proteome</keyword>
<evidence type="ECO:0000313" key="3">
    <source>
        <dbReference type="Proteomes" id="UP000469125"/>
    </source>
</evidence>
<dbReference type="Proteomes" id="UP000469125">
    <property type="component" value="Unassembled WGS sequence"/>
</dbReference>
<name>A0A6N8FHJ8_9BACI</name>
<keyword evidence="1" id="KW-0472">Membrane</keyword>
<protein>
    <submittedName>
        <fullName evidence="2">Stage II sporulation protein M</fullName>
    </submittedName>
</protein>
<feature type="transmembrane region" description="Helical" evidence="1">
    <location>
        <begin position="294"/>
        <end position="315"/>
    </location>
</feature>
<evidence type="ECO:0000313" key="2">
    <source>
        <dbReference type="EMBL" id="MUK88701.1"/>
    </source>
</evidence>
<feature type="transmembrane region" description="Helical" evidence="1">
    <location>
        <begin position="170"/>
        <end position="191"/>
    </location>
</feature>
<sequence>MNSKQFVKQHREDWKQLEQYISILHKRRRKVRGNDIDAFHHLYQKVAQHLSYSQTFFPKEDVTAYLNGLVSKAHNLLYKDQMSSFQQIRYFFSTKFIGLLLEQWKFIIFAMILFTIGGIASFISVANDPLHLYSIVPDEMAYGVDPEQLGVGHDAIDSSLMSAEIMTNNIQVAMLAFASGITFGILTIYVLVYNGMLIGALAAVFWHSGMSYEFWAYIVPHGMVELAAIFIAGGAGLLMGYKLFVPGSYTRGYQLKQQAIRSVQLFLGTVPLFIIAGVIEGFITPSSLSLEVKYLVACITVIGLVVYIICGKLLLERRRLQDSTLEIEG</sequence>
<dbReference type="Pfam" id="PF01944">
    <property type="entry name" value="SpoIIM"/>
    <property type="match status" value="1"/>
</dbReference>
<dbReference type="PANTHER" id="PTHR35337:SF1">
    <property type="entry name" value="SLR1478 PROTEIN"/>
    <property type="match status" value="1"/>
</dbReference>
<proteinExistence type="predicted"/>
<accession>A0A6N8FHJ8</accession>
<comment type="caution">
    <text evidence="2">The sequence shown here is derived from an EMBL/GenBank/DDBJ whole genome shotgun (WGS) entry which is preliminary data.</text>
</comment>
<feature type="transmembrane region" description="Helical" evidence="1">
    <location>
        <begin position="265"/>
        <end position="288"/>
    </location>
</feature>
<evidence type="ECO:0000256" key="1">
    <source>
        <dbReference type="SAM" id="Phobius"/>
    </source>
</evidence>